<dbReference type="GO" id="GO:0017085">
    <property type="term" value="P:response to insecticide"/>
    <property type="evidence" value="ECO:0007669"/>
    <property type="project" value="UniProtKB-ARBA"/>
</dbReference>
<evidence type="ECO:0000256" key="7">
    <source>
        <dbReference type="ARBA" id="ARBA00022741"/>
    </source>
</evidence>
<gene>
    <name evidence="17" type="ORF">ONB1V03_LOCUS17998</name>
</gene>
<dbReference type="SUPFAM" id="SSF90123">
    <property type="entry name" value="ABC transporter transmembrane region"/>
    <property type="match status" value="1"/>
</dbReference>
<dbReference type="PROSITE" id="PS50893">
    <property type="entry name" value="ABC_TRANSPORTER_2"/>
    <property type="match status" value="1"/>
</dbReference>
<organism evidence="17">
    <name type="scientific">Oppiella nova</name>
    <dbReference type="NCBI Taxonomy" id="334625"/>
    <lineage>
        <taxon>Eukaryota</taxon>
        <taxon>Metazoa</taxon>
        <taxon>Ecdysozoa</taxon>
        <taxon>Arthropoda</taxon>
        <taxon>Chelicerata</taxon>
        <taxon>Arachnida</taxon>
        <taxon>Acari</taxon>
        <taxon>Acariformes</taxon>
        <taxon>Sarcoptiformes</taxon>
        <taxon>Oribatida</taxon>
        <taxon>Brachypylina</taxon>
        <taxon>Oppioidea</taxon>
        <taxon>Oppiidae</taxon>
        <taxon>Oppiella</taxon>
    </lineage>
</organism>
<protein>
    <recommendedName>
        <fullName evidence="3">ABC-type xenobiotic transporter</fullName>
        <ecNumber evidence="3">7.6.2.2</ecNumber>
    </recommendedName>
</protein>
<evidence type="ECO:0000256" key="10">
    <source>
        <dbReference type="ARBA" id="ARBA00022989"/>
    </source>
</evidence>
<dbReference type="InterPro" id="IPR027417">
    <property type="entry name" value="P-loop_NTPase"/>
</dbReference>
<dbReference type="FunFam" id="3.40.50.300:FF:000479">
    <property type="entry name" value="Multidrug resistance protein 1A"/>
    <property type="match status" value="1"/>
</dbReference>
<keyword evidence="11 14" id="KW-0472">Membrane</keyword>
<dbReference type="Gene3D" id="3.40.50.300">
    <property type="entry name" value="P-loop containing nucleotide triphosphate hydrolases"/>
    <property type="match status" value="1"/>
</dbReference>
<evidence type="ECO:0000256" key="13">
    <source>
        <dbReference type="ARBA" id="ARBA00034018"/>
    </source>
</evidence>
<evidence type="ECO:0000256" key="6">
    <source>
        <dbReference type="ARBA" id="ARBA00022737"/>
    </source>
</evidence>
<evidence type="ECO:0000313" key="18">
    <source>
        <dbReference type="Proteomes" id="UP000728032"/>
    </source>
</evidence>
<dbReference type="CDD" id="cd18577">
    <property type="entry name" value="ABC_6TM_Pgp_ABCB1_D1_like"/>
    <property type="match status" value="1"/>
</dbReference>
<keyword evidence="18" id="KW-1185">Reference proteome</keyword>
<dbReference type="AlphaFoldDB" id="A0A7R9MJK3"/>
<evidence type="ECO:0000259" key="16">
    <source>
        <dbReference type="PROSITE" id="PS50929"/>
    </source>
</evidence>
<evidence type="ECO:0000256" key="12">
    <source>
        <dbReference type="ARBA" id="ARBA00023180"/>
    </source>
</evidence>
<dbReference type="InterPro" id="IPR036640">
    <property type="entry name" value="ABC1_TM_sf"/>
</dbReference>
<feature type="transmembrane region" description="Helical" evidence="14">
    <location>
        <begin position="181"/>
        <end position="203"/>
    </location>
</feature>
<dbReference type="InterPro" id="IPR003593">
    <property type="entry name" value="AAA+_ATPase"/>
</dbReference>
<dbReference type="InterPro" id="IPR039421">
    <property type="entry name" value="Type_1_exporter"/>
</dbReference>
<dbReference type="Proteomes" id="UP000728032">
    <property type="component" value="Unassembled WGS sequence"/>
</dbReference>
<evidence type="ECO:0000313" key="17">
    <source>
        <dbReference type="EMBL" id="CAD7661437.1"/>
    </source>
</evidence>
<sequence>DLDKLQEGVGDKVGALVILNYRNYITVVQLHLLPVSLCLFAFSTVFCSLGTALYYGWELTLVILAITPALIIAFAIIAKIQAKYSTTEADSYGKAGAVAEEVLGAIRTVYAFDGQRREIERYDKNLEPAKRSGVRRTLFTGLGLGIMWLCIYCSYGLAFWYGVRLIIRSIEDGSNLYEASTMLIVFFAVLMGTFSIGQTTPYFEAFAQARGSAALIFEVIQRQPDIDSSSGAGDTIADFRGRVELRGTHFSYPSRPDVPVLRGLDLVAEPGQTVALVGPSGCGKSTVIQLVQRFYDVSGGQVLIDGRDIRELNVGWLRDRIGVVGQEPVLFGCSIADNIRLGYGSASQADVEAASVDANAYDFVQRLPARFETLVGENGSQLSGGQKQRIAIARALVRKPKILLLDESTSALDTQSESVVQAALDRASVGRTTFIVAHRLSTIRCAHKIIVINSGKVEEVGSHEELMKRKGLYYNLVKTQQQSASGVESDVNLDEDWEDSQPVSNGNLHTRAISVDSDTAGAGDIAMKSRNSSVVPEEAKESPSQTRLLSLLKPDRYLVLTGAIMAFLMGLSIPTYSLIFGDIMATMAE</sequence>
<evidence type="ECO:0000256" key="2">
    <source>
        <dbReference type="ARBA" id="ARBA00007577"/>
    </source>
</evidence>
<dbReference type="CDD" id="cd03249">
    <property type="entry name" value="ABC_MTABC3_MDL1_MDL2"/>
    <property type="match status" value="1"/>
</dbReference>
<dbReference type="PROSITE" id="PS00211">
    <property type="entry name" value="ABC_TRANSPORTER_1"/>
    <property type="match status" value="1"/>
</dbReference>
<dbReference type="EMBL" id="CAJPVJ010023665">
    <property type="protein sequence ID" value="CAG2178573.1"/>
    <property type="molecule type" value="Genomic_DNA"/>
</dbReference>
<name>A0A7R9MJK3_9ACAR</name>
<evidence type="ECO:0000256" key="3">
    <source>
        <dbReference type="ARBA" id="ARBA00012191"/>
    </source>
</evidence>
<feature type="transmembrane region" description="Helical" evidence="14">
    <location>
        <begin position="557"/>
        <end position="579"/>
    </location>
</feature>
<dbReference type="SUPFAM" id="SSF52540">
    <property type="entry name" value="P-loop containing nucleoside triphosphate hydrolases"/>
    <property type="match status" value="1"/>
</dbReference>
<dbReference type="GO" id="GO:0005743">
    <property type="term" value="C:mitochondrial inner membrane"/>
    <property type="evidence" value="ECO:0007669"/>
    <property type="project" value="TreeGrafter"/>
</dbReference>
<dbReference type="GO" id="GO:0008559">
    <property type="term" value="F:ABC-type xenobiotic transporter activity"/>
    <property type="evidence" value="ECO:0007669"/>
    <property type="project" value="UniProtKB-EC"/>
</dbReference>
<dbReference type="OrthoDB" id="6500128at2759"/>
<keyword evidence="4" id="KW-0813">Transport</keyword>
<accession>A0A7R9MJK3</accession>
<evidence type="ECO:0000256" key="9">
    <source>
        <dbReference type="ARBA" id="ARBA00022967"/>
    </source>
</evidence>
<evidence type="ECO:0000256" key="4">
    <source>
        <dbReference type="ARBA" id="ARBA00022448"/>
    </source>
</evidence>
<evidence type="ECO:0000256" key="1">
    <source>
        <dbReference type="ARBA" id="ARBA00004141"/>
    </source>
</evidence>
<comment type="subcellular location">
    <subcellularLocation>
        <location evidence="1">Membrane</location>
        <topology evidence="1">Multi-pass membrane protein</topology>
    </subcellularLocation>
</comment>
<dbReference type="InterPro" id="IPR011527">
    <property type="entry name" value="ABC1_TM_dom"/>
</dbReference>
<dbReference type="Gene3D" id="1.20.1560.10">
    <property type="entry name" value="ABC transporter type 1, transmembrane domain"/>
    <property type="match status" value="1"/>
</dbReference>
<feature type="domain" description="ABC transmembrane type-1" evidence="16">
    <location>
        <begin position="1"/>
        <end position="208"/>
    </location>
</feature>
<feature type="non-terminal residue" evidence="17">
    <location>
        <position position="589"/>
    </location>
</feature>
<dbReference type="EMBL" id="OC938490">
    <property type="protein sequence ID" value="CAD7661437.1"/>
    <property type="molecule type" value="Genomic_DNA"/>
</dbReference>
<dbReference type="PROSITE" id="PS50929">
    <property type="entry name" value="ABC_TM1F"/>
    <property type="match status" value="1"/>
</dbReference>
<feature type="non-terminal residue" evidence="17">
    <location>
        <position position="1"/>
    </location>
</feature>
<dbReference type="Pfam" id="PF00005">
    <property type="entry name" value="ABC_tran"/>
    <property type="match status" value="1"/>
</dbReference>
<dbReference type="EC" id="7.6.2.2" evidence="3"/>
<keyword evidence="6" id="KW-0677">Repeat</keyword>
<dbReference type="InterPro" id="IPR003439">
    <property type="entry name" value="ABC_transporter-like_ATP-bd"/>
</dbReference>
<evidence type="ECO:0000256" key="5">
    <source>
        <dbReference type="ARBA" id="ARBA00022692"/>
    </source>
</evidence>
<dbReference type="GO" id="GO:0097254">
    <property type="term" value="P:renal tubular secretion"/>
    <property type="evidence" value="ECO:0007669"/>
    <property type="project" value="UniProtKB-ARBA"/>
</dbReference>
<proteinExistence type="inferred from homology"/>
<dbReference type="Pfam" id="PF00664">
    <property type="entry name" value="ABC_membrane"/>
    <property type="match status" value="1"/>
</dbReference>
<evidence type="ECO:0000256" key="11">
    <source>
        <dbReference type="ARBA" id="ARBA00023136"/>
    </source>
</evidence>
<feature type="transmembrane region" description="Helical" evidence="14">
    <location>
        <begin position="61"/>
        <end position="78"/>
    </location>
</feature>
<feature type="transmembrane region" description="Helical" evidence="14">
    <location>
        <begin position="138"/>
        <end position="161"/>
    </location>
</feature>
<evidence type="ECO:0000256" key="14">
    <source>
        <dbReference type="SAM" id="Phobius"/>
    </source>
</evidence>
<keyword evidence="5 14" id="KW-0812">Transmembrane</keyword>
<dbReference type="GO" id="GO:0090374">
    <property type="term" value="P:oligopeptide export from mitochondrion"/>
    <property type="evidence" value="ECO:0007669"/>
    <property type="project" value="TreeGrafter"/>
</dbReference>
<keyword evidence="12" id="KW-0325">Glycoprotein</keyword>
<dbReference type="GO" id="GO:0005524">
    <property type="term" value="F:ATP binding"/>
    <property type="evidence" value="ECO:0007669"/>
    <property type="project" value="UniProtKB-KW"/>
</dbReference>
<reference evidence="17" key="1">
    <citation type="submission" date="2020-11" db="EMBL/GenBank/DDBJ databases">
        <authorList>
            <person name="Tran Van P."/>
        </authorList>
    </citation>
    <scope>NUCLEOTIDE SEQUENCE</scope>
</reference>
<dbReference type="PANTHER" id="PTHR43394">
    <property type="entry name" value="ATP-DEPENDENT PERMEASE MDL1, MITOCHONDRIAL"/>
    <property type="match status" value="1"/>
</dbReference>
<evidence type="ECO:0000256" key="8">
    <source>
        <dbReference type="ARBA" id="ARBA00022840"/>
    </source>
</evidence>
<evidence type="ECO:0000259" key="15">
    <source>
        <dbReference type="PROSITE" id="PS50893"/>
    </source>
</evidence>
<dbReference type="GO" id="GO:0016887">
    <property type="term" value="F:ATP hydrolysis activity"/>
    <property type="evidence" value="ECO:0007669"/>
    <property type="project" value="InterPro"/>
</dbReference>
<dbReference type="SMART" id="SM00382">
    <property type="entry name" value="AAA"/>
    <property type="match status" value="1"/>
</dbReference>
<dbReference type="PANTHER" id="PTHR43394:SF27">
    <property type="entry name" value="ATP-DEPENDENT TRANSLOCASE ABCB1-LIKE"/>
    <property type="match status" value="1"/>
</dbReference>
<feature type="transmembrane region" description="Helical" evidence="14">
    <location>
        <begin position="32"/>
        <end position="55"/>
    </location>
</feature>
<dbReference type="GO" id="GO:0015421">
    <property type="term" value="F:ABC-type oligopeptide transporter activity"/>
    <property type="evidence" value="ECO:0007669"/>
    <property type="project" value="TreeGrafter"/>
</dbReference>
<feature type="domain" description="ABC transporter" evidence="15">
    <location>
        <begin position="243"/>
        <end position="479"/>
    </location>
</feature>
<comment type="catalytic activity">
    <reaction evidence="13">
        <text>ATP + H2O + xenobioticSide 1 = ADP + phosphate + xenobioticSide 2.</text>
        <dbReference type="EC" id="7.6.2.2"/>
    </reaction>
</comment>
<keyword evidence="7" id="KW-0547">Nucleotide-binding</keyword>
<dbReference type="InterPro" id="IPR017871">
    <property type="entry name" value="ABC_transporter-like_CS"/>
</dbReference>
<keyword evidence="9" id="KW-1278">Translocase</keyword>
<comment type="similarity">
    <text evidence="2">Belongs to the ABC transporter superfamily. ABCB family. Multidrug resistance exporter (TC 3.A.1.201) subfamily.</text>
</comment>
<keyword evidence="8" id="KW-0067">ATP-binding</keyword>
<keyword evidence="10 14" id="KW-1133">Transmembrane helix</keyword>